<dbReference type="Proteomes" id="UP001500751">
    <property type="component" value="Unassembled WGS sequence"/>
</dbReference>
<evidence type="ECO:0000313" key="2">
    <source>
        <dbReference type="Proteomes" id="UP001500751"/>
    </source>
</evidence>
<proteinExistence type="predicted"/>
<gene>
    <name evidence="1" type="ORF">GCM10009839_87820</name>
</gene>
<comment type="caution">
    <text evidence="1">The sequence shown here is derived from an EMBL/GenBank/DDBJ whole genome shotgun (WGS) entry which is preliminary data.</text>
</comment>
<name>A0ABN2VI58_9ACTN</name>
<sequence length="150" mass="16557">MRRAGINDRRDLHVNATSLDAVSRDPLRVPWGIYPIHPVAAARLVGDLSVVTIETSGPALARDLQRAGIDARWILPAGSPDLVAGQVVMELHNESRTPLGMQDMVISRNLQLQRSELDRYLTELIDQDSWIAGIRYLLASTRSCSGFGSR</sequence>
<organism evidence="1 2">
    <name type="scientific">Catenulispora yoronensis</name>
    <dbReference type="NCBI Taxonomy" id="450799"/>
    <lineage>
        <taxon>Bacteria</taxon>
        <taxon>Bacillati</taxon>
        <taxon>Actinomycetota</taxon>
        <taxon>Actinomycetes</taxon>
        <taxon>Catenulisporales</taxon>
        <taxon>Catenulisporaceae</taxon>
        <taxon>Catenulispora</taxon>
    </lineage>
</organism>
<evidence type="ECO:0000313" key="1">
    <source>
        <dbReference type="EMBL" id="GAA2062993.1"/>
    </source>
</evidence>
<dbReference type="RefSeq" id="WP_344671697.1">
    <property type="nucleotide sequence ID" value="NZ_BAAAQN010000089.1"/>
</dbReference>
<evidence type="ECO:0008006" key="3">
    <source>
        <dbReference type="Google" id="ProtNLM"/>
    </source>
</evidence>
<accession>A0ABN2VI58</accession>
<reference evidence="1 2" key="1">
    <citation type="journal article" date="2019" name="Int. J. Syst. Evol. Microbiol.">
        <title>The Global Catalogue of Microorganisms (GCM) 10K type strain sequencing project: providing services to taxonomists for standard genome sequencing and annotation.</title>
        <authorList>
            <consortium name="The Broad Institute Genomics Platform"/>
            <consortium name="The Broad Institute Genome Sequencing Center for Infectious Disease"/>
            <person name="Wu L."/>
            <person name="Ma J."/>
        </authorList>
    </citation>
    <scope>NUCLEOTIDE SEQUENCE [LARGE SCALE GENOMIC DNA]</scope>
    <source>
        <strain evidence="1 2">JCM 16014</strain>
    </source>
</reference>
<dbReference type="EMBL" id="BAAAQN010000089">
    <property type="protein sequence ID" value="GAA2062993.1"/>
    <property type="molecule type" value="Genomic_DNA"/>
</dbReference>
<keyword evidence="2" id="KW-1185">Reference proteome</keyword>
<protein>
    <recommendedName>
        <fullName evidence="3">LysR substrate-binding domain-containing protein</fullName>
    </recommendedName>
</protein>